<keyword evidence="1" id="KW-0472">Membrane</keyword>
<evidence type="ECO:0000256" key="1">
    <source>
        <dbReference type="SAM" id="Phobius"/>
    </source>
</evidence>
<keyword evidence="1" id="KW-1133">Transmembrane helix</keyword>
<dbReference type="Proteomes" id="UP001187192">
    <property type="component" value="Unassembled WGS sequence"/>
</dbReference>
<evidence type="ECO:0000313" key="2">
    <source>
        <dbReference type="EMBL" id="GMN64529.1"/>
    </source>
</evidence>
<proteinExistence type="predicted"/>
<keyword evidence="1" id="KW-0812">Transmembrane</keyword>
<sequence length="118" mass="13136">MAGHDRFPRRPGYLFTKASACLPHHAYITLLTSLCLHHLAYLTLLTSPRQLLAHQDNCLLSKPLRQPAIMYGSQGKIFSSLSLAYFLVPMRSCTYLSYYVPLDAVLLLGTAAGLLLLE</sequence>
<protein>
    <submittedName>
        <fullName evidence="2">Uncharacterized protein</fullName>
    </submittedName>
</protein>
<keyword evidence="3" id="KW-1185">Reference proteome</keyword>
<comment type="caution">
    <text evidence="2">The sequence shown here is derived from an EMBL/GenBank/DDBJ whole genome shotgun (WGS) entry which is preliminary data.</text>
</comment>
<evidence type="ECO:0000313" key="3">
    <source>
        <dbReference type="Proteomes" id="UP001187192"/>
    </source>
</evidence>
<accession>A0AA88E5L6</accession>
<dbReference type="AlphaFoldDB" id="A0AA88E5L6"/>
<dbReference type="EMBL" id="BTGU01000184">
    <property type="protein sequence ID" value="GMN64529.1"/>
    <property type="molecule type" value="Genomic_DNA"/>
</dbReference>
<reference evidence="2" key="1">
    <citation type="submission" date="2023-07" db="EMBL/GenBank/DDBJ databases">
        <title>draft genome sequence of fig (Ficus carica).</title>
        <authorList>
            <person name="Takahashi T."/>
            <person name="Nishimura K."/>
        </authorList>
    </citation>
    <scope>NUCLEOTIDE SEQUENCE</scope>
</reference>
<feature type="transmembrane region" description="Helical" evidence="1">
    <location>
        <begin position="98"/>
        <end position="117"/>
    </location>
</feature>
<gene>
    <name evidence="2" type="ORF">TIFTF001_033605</name>
</gene>
<organism evidence="2 3">
    <name type="scientific">Ficus carica</name>
    <name type="common">Common fig</name>
    <dbReference type="NCBI Taxonomy" id="3494"/>
    <lineage>
        <taxon>Eukaryota</taxon>
        <taxon>Viridiplantae</taxon>
        <taxon>Streptophyta</taxon>
        <taxon>Embryophyta</taxon>
        <taxon>Tracheophyta</taxon>
        <taxon>Spermatophyta</taxon>
        <taxon>Magnoliopsida</taxon>
        <taxon>eudicotyledons</taxon>
        <taxon>Gunneridae</taxon>
        <taxon>Pentapetalae</taxon>
        <taxon>rosids</taxon>
        <taxon>fabids</taxon>
        <taxon>Rosales</taxon>
        <taxon>Moraceae</taxon>
        <taxon>Ficeae</taxon>
        <taxon>Ficus</taxon>
    </lineage>
</organism>
<name>A0AA88E5L6_FICCA</name>